<evidence type="ECO:0000313" key="13">
    <source>
        <dbReference type="EMBL" id="KAG0660266.1"/>
    </source>
</evidence>
<accession>A0A9P6W0E8</accession>
<keyword evidence="2 9" id="KW-0547">Nucleotide-binding</keyword>
<keyword evidence="3 9" id="KW-0378">Hydrolase</keyword>
<comment type="similarity">
    <text evidence="7">Belongs to the DEAD box helicase family. DDX52/ROK1 subfamily.</text>
</comment>
<evidence type="ECO:0000256" key="7">
    <source>
        <dbReference type="ARBA" id="ARBA00024355"/>
    </source>
</evidence>
<dbReference type="PROSITE" id="PS51194">
    <property type="entry name" value="HELICASE_CTER"/>
    <property type="match status" value="1"/>
</dbReference>
<evidence type="ECO:0000259" key="11">
    <source>
        <dbReference type="PROSITE" id="PS51192"/>
    </source>
</evidence>
<dbReference type="GO" id="GO:0005829">
    <property type="term" value="C:cytosol"/>
    <property type="evidence" value="ECO:0007669"/>
    <property type="project" value="TreeGrafter"/>
</dbReference>
<organism evidence="13 14">
    <name type="scientific">Rhodotorula mucilaginosa</name>
    <name type="common">Yeast</name>
    <name type="synonym">Rhodotorula rubra</name>
    <dbReference type="NCBI Taxonomy" id="5537"/>
    <lineage>
        <taxon>Eukaryota</taxon>
        <taxon>Fungi</taxon>
        <taxon>Dikarya</taxon>
        <taxon>Basidiomycota</taxon>
        <taxon>Pucciniomycotina</taxon>
        <taxon>Microbotryomycetes</taxon>
        <taxon>Sporidiobolales</taxon>
        <taxon>Sporidiobolaceae</taxon>
        <taxon>Rhodotorula</taxon>
    </lineage>
</organism>
<evidence type="ECO:0000259" key="12">
    <source>
        <dbReference type="PROSITE" id="PS51194"/>
    </source>
</evidence>
<keyword evidence="5 9" id="KW-0067">ATP-binding</keyword>
<comment type="caution">
    <text evidence="13">The sequence shown here is derived from an EMBL/GenBank/DDBJ whole genome shotgun (WGS) entry which is preliminary data.</text>
</comment>
<dbReference type="InterPro" id="IPR011545">
    <property type="entry name" value="DEAD/DEAH_box_helicase_dom"/>
</dbReference>
<dbReference type="GO" id="GO:0003723">
    <property type="term" value="F:RNA binding"/>
    <property type="evidence" value="ECO:0007669"/>
    <property type="project" value="UniProtKB-KW"/>
</dbReference>
<keyword evidence="14" id="KW-1185">Reference proteome</keyword>
<evidence type="ECO:0000256" key="8">
    <source>
        <dbReference type="ARBA" id="ARBA00047984"/>
    </source>
</evidence>
<reference evidence="13 14" key="1">
    <citation type="submission" date="2020-11" db="EMBL/GenBank/DDBJ databases">
        <title>Kefir isolates.</title>
        <authorList>
            <person name="Marcisauskas S."/>
            <person name="Kim Y."/>
            <person name="Blasche S."/>
        </authorList>
    </citation>
    <scope>NUCLEOTIDE SEQUENCE [LARGE SCALE GENOMIC DNA]</scope>
    <source>
        <strain evidence="13 14">KR</strain>
    </source>
</reference>
<proteinExistence type="inferred from homology"/>
<dbReference type="InterPro" id="IPR000629">
    <property type="entry name" value="RNA-helicase_DEAD-box_CS"/>
</dbReference>
<dbReference type="EMBL" id="PUHQ01000046">
    <property type="protein sequence ID" value="KAG0660266.1"/>
    <property type="molecule type" value="Genomic_DNA"/>
</dbReference>
<gene>
    <name evidence="13" type="primary">ROK1</name>
    <name evidence="13" type="ORF">C6P46_004720</name>
</gene>
<feature type="compositionally biased region" description="Basic residues" evidence="10">
    <location>
        <begin position="272"/>
        <end position="284"/>
    </location>
</feature>
<evidence type="ECO:0000313" key="14">
    <source>
        <dbReference type="Proteomes" id="UP000777482"/>
    </source>
</evidence>
<keyword evidence="4 9" id="KW-0347">Helicase</keyword>
<dbReference type="Gene3D" id="3.40.50.300">
    <property type="entry name" value="P-loop containing nucleotide triphosphate hydrolases"/>
    <property type="match status" value="2"/>
</dbReference>
<dbReference type="Pfam" id="PF00271">
    <property type="entry name" value="Helicase_C"/>
    <property type="match status" value="1"/>
</dbReference>
<dbReference type="SMART" id="SM00487">
    <property type="entry name" value="DEXDc"/>
    <property type="match status" value="1"/>
</dbReference>
<evidence type="ECO:0000256" key="4">
    <source>
        <dbReference type="ARBA" id="ARBA00022806"/>
    </source>
</evidence>
<dbReference type="GO" id="GO:0003724">
    <property type="term" value="F:RNA helicase activity"/>
    <property type="evidence" value="ECO:0007669"/>
    <property type="project" value="UniProtKB-EC"/>
</dbReference>
<feature type="region of interest" description="Disordered" evidence="10">
    <location>
        <begin position="269"/>
        <end position="340"/>
    </location>
</feature>
<feature type="compositionally biased region" description="Basic and acidic residues" evidence="10">
    <location>
        <begin position="288"/>
        <end position="297"/>
    </location>
</feature>
<feature type="region of interest" description="Disordered" evidence="10">
    <location>
        <begin position="616"/>
        <end position="758"/>
    </location>
</feature>
<protein>
    <recommendedName>
        <fullName evidence="1">RNA helicase</fullName>
        <ecNumber evidence="1">3.6.4.13</ecNumber>
    </recommendedName>
</protein>
<keyword evidence="6" id="KW-0694">RNA-binding</keyword>
<dbReference type="SUPFAM" id="SSF52540">
    <property type="entry name" value="P-loop containing nucleoside triphosphate hydrolases"/>
    <property type="match status" value="2"/>
</dbReference>
<dbReference type="PANTHER" id="PTHR47959">
    <property type="entry name" value="ATP-DEPENDENT RNA HELICASE RHLE-RELATED"/>
    <property type="match status" value="1"/>
</dbReference>
<evidence type="ECO:0000256" key="6">
    <source>
        <dbReference type="ARBA" id="ARBA00022884"/>
    </source>
</evidence>
<feature type="region of interest" description="Disordered" evidence="10">
    <location>
        <begin position="191"/>
        <end position="213"/>
    </location>
</feature>
<sequence>MDAFRTLTGGSTFDRKRFAGDMNHFQAPLASTSTAVAAPSLPAELDFFASSSAPAPSKKRKRTAATATSATTTAEDLPSATETQHDYAALLRKHKIKLTGLDLPEPVASVDDLVARRRTKSQQADASSTNDAVKRIANNWRALGYNEPTGVQMAAWGTMLAGRDILACAPTGSGKTYSFILPLLVLLPPSSSSSAAATSPQSPSPDDSDKVVRPRAVVIEPTRELSIQVLREARKLATGGVGGRGEDDQPAREWKIAVLGEEGVGVPVAAAKKGRGKKKNKKGGQKGLDTKKKKEQEEAAAAVGKAGTDNAASAESEAEEEDEGPTTTEAAAEDGDAPEQPYYGPVDILITTPLRLVFALKSNLVSLASTRHLILDEADKLFELNFLEQTDEILAACKRGGEGGGGGGGEEEEVRKGMFSATMPSTVEELAKGVMAGAGAGMVRAIVGHKEAATTTIDQSLLFVNREDHKLLSLRSLITSGQFTPPVLIFVQSIQRAKELANELVFDGINADAIHADRSASERDEVVRRFAEGKVWCLICTDVMARGVDFKGVKLVINYDFPQSAMSYIHRIGRTGRAGKAGRAITFFSKADAGHLKTIVNVMRASGCSVPDWMVALPNPSQNSKKQLKQRPIGRKDISRTLGAGALDDADEGARRKGTGAGKGGKRGKEGEHHKGGGQGPKHKKQRIMSGVGSGFAGASAGGGGKATEQDAVGAAKGSRNGAAAPAGKKKASKGEEKASASERPAAKKAKREVALDE</sequence>
<evidence type="ECO:0000256" key="3">
    <source>
        <dbReference type="ARBA" id="ARBA00022801"/>
    </source>
</evidence>
<dbReference type="InterPro" id="IPR001650">
    <property type="entry name" value="Helicase_C-like"/>
</dbReference>
<dbReference type="CDD" id="cd18787">
    <property type="entry name" value="SF2_C_DEAD"/>
    <property type="match status" value="1"/>
</dbReference>
<evidence type="ECO:0000256" key="5">
    <source>
        <dbReference type="ARBA" id="ARBA00022840"/>
    </source>
</evidence>
<evidence type="ECO:0000256" key="2">
    <source>
        <dbReference type="ARBA" id="ARBA00022741"/>
    </source>
</evidence>
<feature type="domain" description="Helicase C-terminal" evidence="12">
    <location>
        <begin position="456"/>
        <end position="618"/>
    </location>
</feature>
<name>A0A9P6W0E8_RHOMI</name>
<feature type="compositionally biased region" description="Gly residues" evidence="10">
    <location>
        <begin position="692"/>
        <end position="706"/>
    </location>
</feature>
<dbReference type="PANTHER" id="PTHR47959:SF15">
    <property type="entry name" value="RNA HELICASE"/>
    <property type="match status" value="1"/>
</dbReference>
<evidence type="ECO:0000256" key="1">
    <source>
        <dbReference type="ARBA" id="ARBA00012552"/>
    </source>
</evidence>
<dbReference type="AlphaFoldDB" id="A0A9P6W0E8"/>
<dbReference type="GO" id="GO:0016787">
    <property type="term" value="F:hydrolase activity"/>
    <property type="evidence" value="ECO:0007669"/>
    <property type="project" value="UniProtKB-KW"/>
</dbReference>
<dbReference type="PROSITE" id="PS51192">
    <property type="entry name" value="HELICASE_ATP_BIND_1"/>
    <property type="match status" value="1"/>
</dbReference>
<dbReference type="InterPro" id="IPR014001">
    <property type="entry name" value="Helicase_ATP-bd"/>
</dbReference>
<feature type="compositionally biased region" description="Low complexity" evidence="10">
    <location>
        <begin position="299"/>
        <end position="315"/>
    </location>
</feature>
<dbReference type="SMART" id="SM00490">
    <property type="entry name" value="HELICc"/>
    <property type="match status" value="1"/>
</dbReference>
<dbReference type="InterPro" id="IPR050079">
    <property type="entry name" value="DEAD_box_RNA_helicase"/>
</dbReference>
<dbReference type="Proteomes" id="UP000777482">
    <property type="component" value="Unassembled WGS sequence"/>
</dbReference>
<evidence type="ECO:0000256" key="10">
    <source>
        <dbReference type="SAM" id="MobiDB-lite"/>
    </source>
</evidence>
<dbReference type="OrthoDB" id="360161at2759"/>
<feature type="compositionally biased region" description="Low complexity" evidence="10">
    <location>
        <begin position="64"/>
        <end position="74"/>
    </location>
</feature>
<comment type="catalytic activity">
    <reaction evidence="8">
        <text>ATP + H2O = ADP + phosphate + H(+)</text>
        <dbReference type="Rhea" id="RHEA:13065"/>
        <dbReference type="ChEBI" id="CHEBI:15377"/>
        <dbReference type="ChEBI" id="CHEBI:15378"/>
        <dbReference type="ChEBI" id="CHEBI:30616"/>
        <dbReference type="ChEBI" id="CHEBI:43474"/>
        <dbReference type="ChEBI" id="CHEBI:456216"/>
        <dbReference type="EC" id="3.6.4.13"/>
    </reaction>
</comment>
<dbReference type="PROSITE" id="PS00039">
    <property type="entry name" value="DEAD_ATP_HELICASE"/>
    <property type="match status" value="1"/>
</dbReference>
<feature type="region of interest" description="Disordered" evidence="10">
    <location>
        <begin position="51"/>
        <end position="80"/>
    </location>
</feature>
<dbReference type="Pfam" id="PF00270">
    <property type="entry name" value="DEAD"/>
    <property type="match status" value="2"/>
</dbReference>
<dbReference type="InterPro" id="IPR027417">
    <property type="entry name" value="P-loop_NTPase"/>
</dbReference>
<dbReference type="EC" id="3.6.4.13" evidence="1"/>
<evidence type="ECO:0000256" key="9">
    <source>
        <dbReference type="RuleBase" id="RU000492"/>
    </source>
</evidence>
<feature type="compositionally biased region" description="Low complexity" evidence="10">
    <location>
        <begin position="191"/>
        <end position="205"/>
    </location>
</feature>
<dbReference type="GO" id="GO:0005524">
    <property type="term" value="F:ATP binding"/>
    <property type="evidence" value="ECO:0007669"/>
    <property type="project" value="UniProtKB-KW"/>
</dbReference>
<feature type="domain" description="Helicase ATP-binding" evidence="11">
    <location>
        <begin position="156"/>
        <end position="432"/>
    </location>
</feature>